<keyword evidence="4" id="KW-1185">Reference proteome</keyword>
<dbReference type="InterPro" id="IPR001810">
    <property type="entry name" value="F-box_dom"/>
</dbReference>
<name>A0A7J7C411_TRIWF</name>
<dbReference type="Pfam" id="PF08268">
    <property type="entry name" value="FBA_3"/>
    <property type="match status" value="1"/>
</dbReference>
<dbReference type="PANTHER" id="PTHR31672:SF13">
    <property type="entry name" value="F-BOX PROTEIN CPR30-LIKE"/>
    <property type="match status" value="1"/>
</dbReference>
<organism evidence="3 4">
    <name type="scientific">Tripterygium wilfordii</name>
    <name type="common">Thunder God vine</name>
    <dbReference type="NCBI Taxonomy" id="458696"/>
    <lineage>
        <taxon>Eukaryota</taxon>
        <taxon>Viridiplantae</taxon>
        <taxon>Streptophyta</taxon>
        <taxon>Embryophyta</taxon>
        <taxon>Tracheophyta</taxon>
        <taxon>Spermatophyta</taxon>
        <taxon>Magnoliopsida</taxon>
        <taxon>eudicotyledons</taxon>
        <taxon>Gunneridae</taxon>
        <taxon>Pentapetalae</taxon>
        <taxon>rosids</taxon>
        <taxon>fabids</taxon>
        <taxon>Celastrales</taxon>
        <taxon>Celastraceae</taxon>
        <taxon>Tripterygium</taxon>
    </lineage>
</organism>
<dbReference type="CDD" id="cd22157">
    <property type="entry name" value="F-box_AtFBW1-like"/>
    <property type="match status" value="1"/>
</dbReference>
<dbReference type="InterPro" id="IPR013187">
    <property type="entry name" value="F-box-assoc_dom_typ3"/>
</dbReference>
<dbReference type="Gene3D" id="1.20.1280.50">
    <property type="match status" value="1"/>
</dbReference>
<dbReference type="InterPro" id="IPR050796">
    <property type="entry name" value="SCF_F-box_component"/>
</dbReference>
<proteinExistence type="predicted"/>
<feature type="compositionally biased region" description="Basic and acidic residues" evidence="1">
    <location>
        <begin position="321"/>
        <end position="333"/>
    </location>
</feature>
<dbReference type="InterPro" id="IPR017451">
    <property type="entry name" value="F-box-assoc_interact_dom"/>
</dbReference>
<evidence type="ECO:0000259" key="2">
    <source>
        <dbReference type="SMART" id="SM00256"/>
    </source>
</evidence>
<dbReference type="NCBIfam" id="TIGR01640">
    <property type="entry name" value="F_box_assoc_1"/>
    <property type="match status" value="1"/>
</dbReference>
<comment type="caution">
    <text evidence="3">The sequence shown here is derived from an EMBL/GenBank/DDBJ whole genome shotgun (WGS) entry which is preliminary data.</text>
</comment>
<dbReference type="InParanoid" id="A0A7J7C411"/>
<sequence length="333" mass="38088">MSDHPEPETSARKSRKLNEAVMFSSVPLELIPDILLRLPVKPLLRFRCVSKSWLAEIDGPDFIKSHMRRSIETTANHHLILTEADMVDEWNMNRYPPTRMFSASLDKGLGQPLKALSNPLISVKWTTEILGSCNGLLLLQNNGQDLVLWNPFTRRYKTMPTEAIDTPTAPRNRHSPTYGFGYDTIRNDYKVVRIIQCFPYDSGLTEACEIKATTQVTLYVMKPYGVKNEDWTKVLTVTQDAIPRDFFEYVRPLMYSKSGDKLLFEETFQRLLWYDLEEKKGFEIEIGNKPPAFLVEVCLESLVMLGEDDSFDGCDESNSDDESHGIEDKKTSG</sequence>
<gene>
    <name evidence="3" type="ORF">HS088_TW21G01018</name>
</gene>
<protein>
    <submittedName>
        <fullName evidence="3">Putative F-box family protein</fullName>
    </submittedName>
</protein>
<dbReference type="InterPro" id="IPR036047">
    <property type="entry name" value="F-box-like_dom_sf"/>
</dbReference>
<dbReference type="EMBL" id="JAAARO010000021">
    <property type="protein sequence ID" value="KAF5728864.1"/>
    <property type="molecule type" value="Genomic_DNA"/>
</dbReference>
<feature type="region of interest" description="Disordered" evidence="1">
    <location>
        <begin position="312"/>
        <end position="333"/>
    </location>
</feature>
<feature type="domain" description="F-box" evidence="2">
    <location>
        <begin position="26"/>
        <end position="66"/>
    </location>
</feature>
<dbReference type="SUPFAM" id="SSF81383">
    <property type="entry name" value="F-box domain"/>
    <property type="match status" value="1"/>
</dbReference>
<evidence type="ECO:0000313" key="3">
    <source>
        <dbReference type="EMBL" id="KAF5728864.1"/>
    </source>
</evidence>
<evidence type="ECO:0000313" key="4">
    <source>
        <dbReference type="Proteomes" id="UP000593562"/>
    </source>
</evidence>
<evidence type="ECO:0000256" key="1">
    <source>
        <dbReference type="SAM" id="MobiDB-lite"/>
    </source>
</evidence>
<dbReference type="Pfam" id="PF00646">
    <property type="entry name" value="F-box"/>
    <property type="match status" value="1"/>
</dbReference>
<dbReference type="PANTHER" id="PTHR31672">
    <property type="entry name" value="BNACNNG10540D PROTEIN"/>
    <property type="match status" value="1"/>
</dbReference>
<dbReference type="AlphaFoldDB" id="A0A7J7C411"/>
<accession>A0A7J7C411</accession>
<reference evidence="3 4" key="1">
    <citation type="journal article" date="2020" name="Nat. Commun.">
        <title>Genome of Tripterygium wilfordii and identification of cytochrome P450 involved in triptolide biosynthesis.</title>
        <authorList>
            <person name="Tu L."/>
            <person name="Su P."/>
            <person name="Zhang Z."/>
            <person name="Gao L."/>
            <person name="Wang J."/>
            <person name="Hu T."/>
            <person name="Zhou J."/>
            <person name="Zhang Y."/>
            <person name="Zhao Y."/>
            <person name="Liu Y."/>
            <person name="Song Y."/>
            <person name="Tong Y."/>
            <person name="Lu Y."/>
            <person name="Yang J."/>
            <person name="Xu C."/>
            <person name="Jia M."/>
            <person name="Peters R.J."/>
            <person name="Huang L."/>
            <person name="Gao W."/>
        </authorList>
    </citation>
    <scope>NUCLEOTIDE SEQUENCE [LARGE SCALE GENOMIC DNA]</scope>
    <source>
        <strain evidence="4">cv. XIE 37</strain>
        <tissue evidence="3">Leaf</tissue>
    </source>
</reference>
<dbReference type="Proteomes" id="UP000593562">
    <property type="component" value="Unassembled WGS sequence"/>
</dbReference>
<dbReference type="SMART" id="SM00256">
    <property type="entry name" value="FBOX"/>
    <property type="match status" value="1"/>
</dbReference>